<evidence type="ECO:0000313" key="3">
    <source>
        <dbReference type="Proteomes" id="UP000035009"/>
    </source>
</evidence>
<proteinExistence type="predicted"/>
<dbReference type="InterPro" id="IPR052526">
    <property type="entry name" value="HTH-type_Bedaq_tolerance"/>
</dbReference>
<feature type="domain" description="HTH marR-type" evidence="1">
    <location>
        <begin position="18"/>
        <end position="146"/>
    </location>
</feature>
<accession>M3TAB3</accession>
<reference evidence="2 3" key="1">
    <citation type="submission" date="2013-02" db="EMBL/GenBank/DDBJ databases">
        <title>Whole genome shotgun sequence of Gordonia malaquae NBRC 108250.</title>
        <authorList>
            <person name="Yoshida I."/>
            <person name="Hosoyama A."/>
            <person name="Tsuchikane K."/>
            <person name="Ando Y."/>
            <person name="Baba S."/>
            <person name="Ohji S."/>
            <person name="Hamada M."/>
            <person name="Tamura T."/>
            <person name="Yamazoe A."/>
            <person name="Yamazaki S."/>
            <person name="Fujita N."/>
        </authorList>
    </citation>
    <scope>NUCLEOTIDE SEQUENCE [LARGE SCALE GENOMIC DNA]</scope>
    <source>
        <strain evidence="2 3">NBRC 108250</strain>
    </source>
</reference>
<gene>
    <name evidence="2" type="ORF">GM1_003_00780</name>
</gene>
<name>M3TAB3_GORML</name>
<sequence>MFRHIQESALTDITSHDVATMYQHLTRVNRTLRAHGASAGLSAGTASSLWTILNNAPIRVTTLAERESVAVPTMSKIVTSLVDRGYVAKVKDPDDARVILLEPTDAGREVITEMRFVRTRALADALTRLSPIERATVDDGLRLLADAIAADSEENRA</sequence>
<dbReference type="PANTHER" id="PTHR39515:SF2">
    <property type="entry name" value="HTH-TYPE TRANSCRIPTIONAL REGULATOR RV0880"/>
    <property type="match status" value="1"/>
</dbReference>
<dbReference type="eggNOG" id="COG1846">
    <property type="taxonomic scope" value="Bacteria"/>
</dbReference>
<dbReference type="InterPro" id="IPR000835">
    <property type="entry name" value="HTH_MarR-typ"/>
</dbReference>
<comment type="caution">
    <text evidence="2">The sequence shown here is derived from an EMBL/GenBank/DDBJ whole genome shotgun (WGS) entry which is preliminary data.</text>
</comment>
<dbReference type="STRING" id="410332.SAMN04488550_2324"/>
<dbReference type="InterPro" id="IPR036388">
    <property type="entry name" value="WH-like_DNA-bd_sf"/>
</dbReference>
<dbReference type="Gene3D" id="1.10.10.10">
    <property type="entry name" value="Winged helix-like DNA-binding domain superfamily/Winged helix DNA-binding domain"/>
    <property type="match status" value="1"/>
</dbReference>
<dbReference type="AlphaFoldDB" id="M3TAB3"/>
<dbReference type="GO" id="GO:0003700">
    <property type="term" value="F:DNA-binding transcription factor activity"/>
    <property type="evidence" value="ECO:0007669"/>
    <property type="project" value="InterPro"/>
</dbReference>
<organism evidence="2 3">
    <name type="scientific">Gordonia malaquae NBRC 108250</name>
    <dbReference type="NCBI Taxonomy" id="1223542"/>
    <lineage>
        <taxon>Bacteria</taxon>
        <taxon>Bacillati</taxon>
        <taxon>Actinomycetota</taxon>
        <taxon>Actinomycetes</taxon>
        <taxon>Mycobacteriales</taxon>
        <taxon>Gordoniaceae</taxon>
        <taxon>Gordonia</taxon>
    </lineage>
</organism>
<dbReference type="EMBL" id="BAOP01000003">
    <property type="protein sequence ID" value="GAC78341.1"/>
    <property type="molecule type" value="Genomic_DNA"/>
</dbReference>
<dbReference type="SMART" id="SM00347">
    <property type="entry name" value="HTH_MARR"/>
    <property type="match status" value="1"/>
</dbReference>
<dbReference type="PANTHER" id="PTHR39515">
    <property type="entry name" value="CONSERVED PROTEIN"/>
    <property type="match status" value="1"/>
</dbReference>
<dbReference type="PROSITE" id="PS50995">
    <property type="entry name" value="HTH_MARR_2"/>
    <property type="match status" value="1"/>
</dbReference>
<keyword evidence="3" id="KW-1185">Reference proteome</keyword>
<protein>
    <submittedName>
        <fullName evidence="2">Putative MarR family transcriptional regulator</fullName>
    </submittedName>
</protein>
<evidence type="ECO:0000259" key="1">
    <source>
        <dbReference type="PROSITE" id="PS50995"/>
    </source>
</evidence>
<dbReference type="Proteomes" id="UP000035009">
    <property type="component" value="Unassembled WGS sequence"/>
</dbReference>
<dbReference type="Pfam" id="PF01047">
    <property type="entry name" value="MarR"/>
    <property type="match status" value="1"/>
</dbReference>
<evidence type="ECO:0000313" key="2">
    <source>
        <dbReference type="EMBL" id="GAC78341.1"/>
    </source>
</evidence>
<dbReference type="SUPFAM" id="SSF46785">
    <property type="entry name" value="Winged helix' DNA-binding domain"/>
    <property type="match status" value="1"/>
</dbReference>
<dbReference type="InterPro" id="IPR036390">
    <property type="entry name" value="WH_DNA-bd_sf"/>
</dbReference>